<dbReference type="CDD" id="cd00090">
    <property type="entry name" value="HTH_ARSR"/>
    <property type="match status" value="1"/>
</dbReference>
<gene>
    <name evidence="2" type="ORF">SAMN05444580_111127</name>
</gene>
<protein>
    <submittedName>
        <fullName evidence="2">Helix-turn-helix domain-containing protein</fullName>
    </submittedName>
</protein>
<dbReference type="AlphaFoldDB" id="A0A1G7AUT1"/>
<dbReference type="InterPro" id="IPR036388">
    <property type="entry name" value="WH-like_DNA-bd_sf"/>
</dbReference>
<name>A0A1G7AUT1_9NOCA</name>
<evidence type="ECO:0000313" key="2">
    <source>
        <dbReference type="EMBL" id="SDE18563.1"/>
    </source>
</evidence>
<dbReference type="PROSITE" id="PS50987">
    <property type="entry name" value="HTH_ARSR_2"/>
    <property type="match status" value="1"/>
</dbReference>
<reference evidence="2 3" key="1">
    <citation type="submission" date="2016-10" db="EMBL/GenBank/DDBJ databases">
        <authorList>
            <person name="de Groot N.N."/>
        </authorList>
    </citation>
    <scope>NUCLEOTIDE SEQUENCE [LARGE SCALE GENOMIC DNA]</scope>
    <source>
        <strain evidence="2 3">JCM 11308</strain>
    </source>
</reference>
<accession>A0A1G7AUT1</accession>
<dbReference type="InterPro" id="IPR036390">
    <property type="entry name" value="WH_DNA-bd_sf"/>
</dbReference>
<dbReference type="PRINTS" id="PR00778">
    <property type="entry name" value="HTHARSR"/>
</dbReference>
<feature type="domain" description="HTH arsR-type" evidence="1">
    <location>
        <begin position="1"/>
        <end position="93"/>
    </location>
</feature>
<dbReference type="Gene3D" id="1.10.10.10">
    <property type="entry name" value="Winged helix-like DNA-binding domain superfamily/Winged helix DNA-binding domain"/>
    <property type="match status" value="1"/>
</dbReference>
<dbReference type="PANTHER" id="PTHR38600">
    <property type="entry name" value="TRANSCRIPTIONAL REGULATORY PROTEIN"/>
    <property type="match status" value="1"/>
</dbReference>
<organism evidence="2 3">
    <name type="scientific">Rhodococcus tukisamuensis</name>
    <dbReference type="NCBI Taxonomy" id="168276"/>
    <lineage>
        <taxon>Bacteria</taxon>
        <taxon>Bacillati</taxon>
        <taxon>Actinomycetota</taxon>
        <taxon>Actinomycetes</taxon>
        <taxon>Mycobacteriales</taxon>
        <taxon>Nocardiaceae</taxon>
        <taxon>Rhodococcus</taxon>
    </lineage>
</organism>
<dbReference type="SMART" id="SM00418">
    <property type="entry name" value="HTH_ARSR"/>
    <property type="match status" value="1"/>
</dbReference>
<dbReference type="InterPro" id="IPR011991">
    <property type="entry name" value="ArsR-like_HTH"/>
</dbReference>
<dbReference type="STRING" id="168276.SAMN05444580_111127"/>
<sequence>MVQYSRLDVSFAALSDPTRRGILEHLGRTDATVSELAERFEMTLTGITKHLRLLEDAGMVVTEKRGRVRHCRLGTNPLDREAAWIRGHQLEIEGRLDRLGQFLNRMEE</sequence>
<proteinExistence type="predicted"/>
<evidence type="ECO:0000259" key="1">
    <source>
        <dbReference type="PROSITE" id="PS50987"/>
    </source>
</evidence>
<dbReference type="InterPro" id="IPR001845">
    <property type="entry name" value="HTH_ArsR_DNA-bd_dom"/>
</dbReference>
<dbReference type="NCBIfam" id="NF033788">
    <property type="entry name" value="HTH_metalloreg"/>
    <property type="match status" value="1"/>
</dbReference>
<dbReference type="EMBL" id="FNAB01000011">
    <property type="protein sequence ID" value="SDE18563.1"/>
    <property type="molecule type" value="Genomic_DNA"/>
</dbReference>
<keyword evidence="3" id="KW-1185">Reference proteome</keyword>
<dbReference type="Pfam" id="PF12840">
    <property type="entry name" value="HTH_20"/>
    <property type="match status" value="1"/>
</dbReference>
<evidence type="ECO:0000313" key="3">
    <source>
        <dbReference type="Proteomes" id="UP000199417"/>
    </source>
</evidence>
<dbReference type="GO" id="GO:0003700">
    <property type="term" value="F:DNA-binding transcription factor activity"/>
    <property type="evidence" value="ECO:0007669"/>
    <property type="project" value="InterPro"/>
</dbReference>
<dbReference type="RefSeq" id="WP_072846688.1">
    <property type="nucleotide sequence ID" value="NZ_FNAB01000011.1"/>
</dbReference>
<dbReference type="Proteomes" id="UP000199417">
    <property type="component" value="Unassembled WGS sequence"/>
</dbReference>
<dbReference type="PANTHER" id="PTHR38600:SF2">
    <property type="entry name" value="SLL0088 PROTEIN"/>
    <property type="match status" value="1"/>
</dbReference>
<dbReference type="SUPFAM" id="SSF46785">
    <property type="entry name" value="Winged helix' DNA-binding domain"/>
    <property type="match status" value="1"/>
</dbReference>